<reference evidence="13 14" key="1">
    <citation type="submission" date="2019-07" db="EMBL/GenBank/DDBJ databases">
        <authorList>
            <person name="Zhou L.-Y."/>
        </authorList>
    </citation>
    <scope>NUCLEOTIDE SEQUENCE [LARGE SCALE GENOMIC DNA]</scope>
    <source>
        <strain evidence="13 14">YIM 101269</strain>
    </source>
</reference>
<dbReference type="Proteomes" id="UP000317638">
    <property type="component" value="Unassembled WGS sequence"/>
</dbReference>
<evidence type="ECO:0000313" key="13">
    <source>
        <dbReference type="EMBL" id="TRY18254.1"/>
    </source>
</evidence>
<sequence>MTPIPPMTRRTFGRLAGLSAVALAPITALPLDARAAEPPAVRETDTEIIVDNGVVILTLNKSNGRATSLVHDGVNVVGRGNYDMNTTREGSRLPLPPTDNHYTIRREQDFVDVAFHHSPSGDMPCWLIRHHIVRADEPGIHLAYSYDHPAELHGFRTDQHRYVFYTAGDTFTHASVADDAIGEPWREHAARMPTEGELSRAPMVMDATYDLEGTGSSYPRRYYTKYDWAVYMRHHSLHGLYGNGHGMWAALPNLEAFTGGPVRQDLILHQTSGGPVLLVEPHATHYGAPPVRVTAGQAWQKTYGPYYVHLNKGDDPRALRREAERWARWEAHAAFYDRLAVEGWSPSSERSRVGGKAHVPDHPQLRGAVAVLSDNRTDFQRSVLGYNYWAEIGNGGQFEINNVRPGTYRLTIHGDGIWGEYVIDDVVVGAGQDIRLGRMVWEPEAHGRTVFQIGTPNRTSVEYRNGEAFRQYGLWKTFHDDFPDGVTYTVGESDDKDWNYIQYQRAYEVAAPEGSVVPADTEGIRLFDFGSATSPLAPGYERVAHTTLYTAGGGFGLDKAVNFRDRGADGDLRSDFTVGSGYTFSVDLPDGEYEVTIVSGDAIASNKSTASFNGSEPVPLVASEGEYAVHTATVAVDAGRLDVLTGGDGRINALEIISTAAEVPLLAGLSVDGADLVPSFSTFRSDFAVDLPHDKATLVVNATGRGGATVMVNGQEVGDEGVTVALQGHLTVVEVLVSGDGESSTYRIHATRQEHPWRILFDVPSRYRSGSTATLSVWLAAWSMGSALPVPPEESNLTIRVNGQPFVWEFQPDDARGATYRSGCGGRVYRNEITFDPALLKPEGNEITLQINEGAEHLWNEAAYDSIRLEIS</sequence>
<evidence type="ECO:0000256" key="9">
    <source>
        <dbReference type="SAM" id="SignalP"/>
    </source>
</evidence>
<dbReference type="SUPFAM" id="SSF49452">
    <property type="entry name" value="Starch-binding domain-like"/>
    <property type="match status" value="1"/>
</dbReference>
<feature type="domain" description="Rhamnogalacturonan lyase" evidence="10">
    <location>
        <begin position="449"/>
        <end position="507"/>
    </location>
</feature>
<dbReference type="GO" id="GO:0005576">
    <property type="term" value="C:extracellular region"/>
    <property type="evidence" value="ECO:0007669"/>
    <property type="project" value="UniProtKB-SubCell"/>
</dbReference>
<evidence type="ECO:0000256" key="7">
    <source>
        <dbReference type="ARBA" id="ARBA00023180"/>
    </source>
</evidence>
<dbReference type="InterPro" id="IPR006311">
    <property type="entry name" value="TAT_signal"/>
</dbReference>
<dbReference type="Pfam" id="PF14683">
    <property type="entry name" value="CBM-like"/>
    <property type="match status" value="2"/>
</dbReference>
<protein>
    <recommendedName>
        <fullName evidence="4">rhamnogalacturonan endolyase</fullName>
        <ecNumber evidence="4">4.2.2.23</ecNumber>
    </recommendedName>
</protein>
<accession>A0A553K0L7</accession>
<evidence type="ECO:0000259" key="12">
    <source>
        <dbReference type="Pfam" id="PF21254"/>
    </source>
</evidence>
<dbReference type="EMBL" id="VKKG01000003">
    <property type="protein sequence ID" value="TRY18254.1"/>
    <property type="molecule type" value="Genomic_DNA"/>
</dbReference>
<feature type="domain" description="Rhamnogalacturonan lyase" evidence="11">
    <location>
        <begin position="369"/>
        <end position="435"/>
    </location>
</feature>
<evidence type="ECO:0000256" key="3">
    <source>
        <dbReference type="ARBA" id="ARBA00010418"/>
    </source>
</evidence>
<dbReference type="Pfam" id="PF21254">
    <property type="entry name" value="AGA-YXIM_GBD"/>
    <property type="match status" value="1"/>
</dbReference>
<feature type="signal peptide" evidence="9">
    <location>
        <begin position="1"/>
        <end position="35"/>
    </location>
</feature>
<dbReference type="InterPro" id="IPR049033">
    <property type="entry name" value="AGA-YXIM_GBD"/>
</dbReference>
<dbReference type="PANTHER" id="PTHR32018:SF9">
    <property type="entry name" value="RHAMNOGALACTURONATE LYASE B"/>
    <property type="match status" value="1"/>
</dbReference>
<evidence type="ECO:0000313" key="14">
    <source>
        <dbReference type="Proteomes" id="UP000317638"/>
    </source>
</evidence>
<dbReference type="EC" id="4.2.2.23" evidence="4"/>
<dbReference type="PROSITE" id="PS51318">
    <property type="entry name" value="TAT"/>
    <property type="match status" value="1"/>
</dbReference>
<dbReference type="GO" id="GO:0005975">
    <property type="term" value="P:carbohydrate metabolic process"/>
    <property type="evidence" value="ECO:0007669"/>
    <property type="project" value="InterPro"/>
</dbReference>
<dbReference type="PANTHER" id="PTHR32018">
    <property type="entry name" value="RHAMNOGALACTURONATE LYASE FAMILY PROTEIN"/>
    <property type="match status" value="1"/>
</dbReference>
<evidence type="ECO:0000256" key="4">
    <source>
        <dbReference type="ARBA" id="ARBA00012437"/>
    </source>
</evidence>
<keyword evidence="6 9" id="KW-0732">Signal</keyword>
<dbReference type="GO" id="GO:0102210">
    <property type="term" value="F:rhamnogalacturonan endolyase activity"/>
    <property type="evidence" value="ECO:0007669"/>
    <property type="project" value="UniProtKB-EC"/>
</dbReference>
<proteinExistence type="inferred from homology"/>
<comment type="catalytic activity">
    <reaction evidence="1">
        <text>Endotype eliminative cleavage of L-alpha-rhamnopyranosyl-(1-&gt;4)-alpha-D-galactopyranosyluronic acid bonds of rhamnogalacturonan I domains in ramified hairy regions of pectin leaving L-rhamnopyranose at the reducing end and 4-deoxy-4,5-unsaturated D-galactopyranosyluronic acid at the non-reducing end.</text>
        <dbReference type="EC" id="4.2.2.23"/>
    </reaction>
</comment>
<evidence type="ECO:0000256" key="6">
    <source>
        <dbReference type="ARBA" id="ARBA00022729"/>
    </source>
</evidence>
<comment type="caution">
    <text evidence="13">The sequence shown here is derived from an EMBL/GenBank/DDBJ whole genome shotgun (WGS) entry which is preliminary data.</text>
</comment>
<dbReference type="InterPro" id="IPR014718">
    <property type="entry name" value="GH-type_carb-bd"/>
</dbReference>
<evidence type="ECO:0000259" key="10">
    <source>
        <dbReference type="Pfam" id="PF14683"/>
    </source>
</evidence>
<dbReference type="OrthoDB" id="9802318at2"/>
<keyword evidence="7" id="KW-0325">Glycoprotein</keyword>
<dbReference type="InterPro" id="IPR013784">
    <property type="entry name" value="Carb-bd-like_fold"/>
</dbReference>
<dbReference type="AlphaFoldDB" id="A0A553K0L7"/>
<keyword evidence="14" id="KW-1185">Reference proteome</keyword>
<feature type="domain" description="Beta-agarase/YXIM esterase-like galactose-binding" evidence="12">
    <location>
        <begin position="527"/>
        <end position="645"/>
    </location>
</feature>
<feature type="chain" id="PRO_5021850709" description="rhamnogalacturonan endolyase" evidence="9">
    <location>
        <begin position="36"/>
        <end position="872"/>
    </location>
</feature>
<comment type="similarity">
    <text evidence="3">Belongs to the polysaccharide lyase 4 family.</text>
</comment>
<dbReference type="InterPro" id="IPR011013">
    <property type="entry name" value="Gal_mutarotase_sf_dom"/>
</dbReference>
<dbReference type="InterPro" id="IPR051850">
    <property type="entry name" value="Polysacch_Lyase_4"/>
</dbReference>
<dbReference type="InterPro" id="IPR029411">
    <property type="entry name" value="RG-lyase_III"/>
</dbReference>
<dbReference type="SUPFAM" id="SSF49785">
    <property type="entry name" value="Galactose-binding domain-like"/>
    <property type="match status" value="3"/>
</dbReference>
<dbReference type="Pfam" id="PF14686">
    <property type="entry name" value="fn3_3"/>
    <property type="match status" value="1"/>
</dbReference>
<keyword evidence="5" id="KW-0964">Secreted</keyword>
<evidence type="ECO:0000256" key="2">
    <source>
        <dbReference type="ARBA" id="ARBA00004613"/>
    </source>
</evidence>
<evidence type="ECO:0000256" key="8">
    <source>
        <dbReference type="ARBA" id="ARBA00023239"/>
    </source>
</evidence>
<dbReference type="CDD" id="cd10316">
    <property type="entry name" value="RGL4_M"/>
    <property type="match status" value="1"/>
</dbReference>
<evidence type="ECO:0000256" key="1">
    <source>
        <dbReference type="ARBA" id="ARBA00001324"/>
    </source>
</evidence>
<organism evidence="13 14">
    <name type="scientific">Tessaracoccus rhinocerotis</name>
    <dbReference type="NCBI Taxonomy" id="1689449"/>
    <lineage>
        <taxon>Bacteria</taxon>
        <taxon>Bacillati</taxon>
        <taxon>Actinomycetota</taxon>
        <taxon>Actinomycetes</taxon>
        <taxon>Propionibacteriales</taxon>
        <taxon>Propionibacteriaceae</taxon>
        <taxon>Tessaracoccus</taxon>
    </lineage>
</organism>
<dbReference type="SUPFAM" id="SSF74650">
    <property type="entry name" value="Galactose mutarotase-like"/>
    <property type="match status" value="1"/>
</dbReference>
<dbReference type="GO" id="GO:0030246">
    <property type="term" value="F:carbohydrate binding"/>
    <property type="evidence" value="ECO:0007669"/>
    <property type="project" value="InterPro"/>
</dbReference>
<dbReference type="Gene3D" id="2.70.98.10">
    <property type="match status" value="1"/>
</dbReference>
<comment type="subcellular location">
    <subcellularLocation>
        <location evidence="2">Secreted</location>
    </subcellularLocation>
</comment>
<gene>
    <name evidence="13" type="ORF">FOJ82_09450</name>
</gene>
<evidence type="ECO:0000256" key="5">
    <source>
        <dbReference type="ARBA" id="ARBA00022525"/>
    </source>
</evidence>
<dbReference type="InterPro" id="IPR008979">
    <property type="entry name" value="Galactose-bd-like_sf"/>
</dbReference>
<keyword evidence="8" id="KW-0456">Lyase</keyword>
<dbReference type="Gene3D" id="2.60.120.430">
    <property type="entry name" value="Galactose-binding lectin"/>
    <property type="match status" value="1"/>
</dbReference>
<dbReference type="Gene3D" id="2.60.40.1120">
    <property type="entry name" value="Carboxypeptidase-like, regulatory domain"/>
    <property type="match status" value="1"/>
</dbReference>
<evidence type="ECO:0000259" key="11">
    <source>
        <dbReference type="Pfam" id="PF14686"/>
    </source>
</evidence>
<feature type="domain" description="Rhamnogalacturonan lyase" evidence="10">
    <location>
        <begin position="750"/>
        <end position="869"/>
    </location>
</feature>
<name>A0A553K0L7_9ACTN</name>
<dbReference type="InterPro" id="IPR029413">
    <property type="entry name" value="RG-lyase_II"/>
</dbReference>
<dbReference type="CDD" id="cd10320">
    <property type="entry name" value="RGL4_N"/>
    <property type="match status" value="1"/>
</dbReference>